<feature type="transmembrane region" description="Helical" evidence="5">
    <location>
        <begin position="88"/>
        <end position="109"/>
    </location>
</feature>
<evidence type="ECO:0000256" key="5">
    <source>
        <dbReference type="SAM" id="Phobius"/>
    </source>
</evidence>
<dbReference type="SUPFAM" id="SSF46626">
    <property type="entry name" value="Cytochrome c"/>
    <property type="match status" value="1"/>
</dbReference>
<dbReference type="InterPro" id="IPR001611">
    <property type="entry name" value="Leu-rich_rpt"/>
</dbReference>
<evidence type="ECO:0000259" key="6">
    <source>
        <dbReference type="PROSITE" id="PS51007"/>
    </source>
</evidence>
<feature type="transmembrane region" description="Helical" evidence="5">
    <location>
        <begin position="47"/>
        <end position="76"/>
    </location>
</feature>
<name>A0A1N6JZ37_9BACT</name>
<dbReference type="Pfam" id="PF07635">
    <property type="entry name" value="PSCyt1"/>
    <property type="match status" value="1"/>
</dbReference>
<gene>
    <name evidence="7" type="ORF">SAMN04488055_4745</name>
</gene>
<feature type="domain" description="Cytochrome c" evidence="6">
    <location>
        <begin position="154"/>
        <end position="260"/>
    </location>
</feature>
<keyword evidence="8" id="KW-1185">Reference proteome</keyword>
<keyword evidence="5" id="KW-0472">Membrane</keyword>
<organism evidence="7 8">
    <name type="scientific">Chitinophaga niabensis</name>
    <dbReference type="NCBI Taxonomy" id="536979"/>
    <lineage>
        <taxon>Bacteria</taxon>
        <taxon>Pseudomonadati</taxon>
        <taxon>Bacteroidota</taxon>
        <taxon>Chitinophagia</taxon>
        <taxon>Chitinophagales</taxon>
        <taxon>Chitinophagaceae</taxon>
        <taxon>Chitinophaga</taxon>
    </lineage>
</organism>
<keyword evidence="3 4" id="KW-0408">Iron</keyword>
<dbReference type="InterPro" id="IPR032675">
    <property type="entry name" value="LRR_dom_sf"/>
</dbReference>
<dbReference type="PROSITE" id="PS51007">
    <property type="entry name" value="CYTC"/>
    <property type="match status" value="1"/>
</dbReference>
<feature type="transmembrane region" description="Helical" evidence="5">
    <location>
        <begin position="116"/>
        <end position="135"/>
    </location>
</feature>
<dbReference type="GO" id="GO:0046872">
    <property type="term" value="F:metal ion binding"/>
    <property type="evidence" value="ECO:0007669"/>
    <property type="project" value="UniProtKB-KW"/>
</dbReference>
<sequence length="469" mass="50978">MINLLQSAPQGSWSLFIGRFHPLLVHLPIGILIVAFILEWMSRHRRLAFVGASVLPILIFGAASAIAACIAGYLLSLSGGYEERALDLHMWMGIGVAVIATLLCVLRRYAIFRKSWLWVSSGMIILLSVAGHLGGNLTHGEDYLSAAMPFGQRAAAATGIANIEEAKVYDDLIKPILEQKCMSCHNVGKLKGGLRLDSMTHILKGGENGPVLKDSMPELSEMYKRLVLSDNDDKRMPPKGKPQLSPNQVELIYWWIAQGASATAKVKELRKSPRIELVLESLQPSSGPGNHPFIPKEEVSKAAASKDVDTLEALGLKVMPVAAGNGFVMVNAVNASAFDNKQAALLLPLKSQIVWLKLSNTQVGDSAMKIIAQLPELTRLQLENTAITDAGLQELAACKQLKYLNLVGTKVSDKGLLALQKIKGLQELFVYKTAVTAAVFKAFPDTKIDTGGYKMPVLETDTMVFRKAK</sequence>
<evidence type="ECO:0000313" key="7">
    <source>
        <dbReference type="EMBL" id="SIO49600.1"/>
    </source>
</evidence>
<feature type="transmembrane region" description="Helical" evidence="5">
    <location>
        <begin position="20"/>
        <end position="40"/>
    </location>
</feature>
<dbReference type="EMBL" id="FSRA01000002">
    <property type="protein sequence ID" value="SIO49600.1"/>
    <property type="molecule type" value="Genomic_DNA"/>
</dbReference>
<keyword evidence="2 4" id="KW-0479">Metal-binding</keyword>
<keyword evidence="5" id="KW-0812">Transmembrane</keyword>
<dbReference type="SUPFAM" id="SSF52047">
    <property type="entry name" value="RNI-like"/>
    <property type="match status" value="1"/>
</dbReference>
<evidence type="ECO:0000256" key="1">
    <source>
        <dbReference type="ARBA" id="ARBA00022617"/>
    </source>
</evidence>
<dbReference type="Pfam" id="PF13516">
    <property type="entry name" value="LRR_6"/>
    <property type="match status" value="2"/>
</dbReference>
<dbReference type="GO" id="GO:0009055">
    <property type="term" value="F:electron transfer activity"/>
    <property type="evidence" value="ECO:0007669"/>
    <property type="project" value="InterPro"/>
</dbReference>
<evidence type="ECO:0000256" key="2">
    <source>
        <dbReference type="ARBA" id="ARBA00022723"/>
    </source>
</evidence>
<dbReference type="InterPro" id="IPR019251">
    <property type="entry name" value="DUF2231_TM"/>
</dbReference>
<dbReference type="PANTHER" id="PTHR35889:SF3">
    <property type="entry name" value="F-BOX DOMAIN-CONTAINING PROTEIN"/>
    <property type="match status" value="1"/>
</dbReference>
<dbReference type="OrthoDB" id="713772at2"/>
<dbReference type="AlphaFoldDB" id="A0A1N6JZ37"/>
<evidence type="ECO:0000256" key="4">
    <source>
        <dbReference type="PROSITE-ProRule" id="PRU00433"/>
    </source>
</evidence>
<evidence type="ECO:0000256" key="3">
    <source>
        <dbReference type="ARBA" id="ARBA00023004"/>
    </source>
</evidence>
<evidence type="ECO:0000313" key="8">
    <source>
        <dbReference type="Proteomes" id="UP000185003"/>
    </source>
</evidence>
<protein>
    <submittedName>
        <fullName evidence="7">Uncharacterized membrane protein</fullName>
    </submittedName>
</protein>
<dbReference type="GO" id="GO:0020037">
    <property type="term" value="F:heme binding"/>
    <property type="evidence" value="ECO:0007669"/>
    <property type="project" value="InterPro"/>
</dbReference>
<keyword evidence="5" id="KW-1133">Transmembrane helix</keyword>
<dbReference type="RefSeq" id="WP_159442335.1">
    <property type="nucleotide sequence ID" value="NZ_FSRA01000002.1"/>
</dbReference>
<dbReference type="PANTHER" id="PTHR35889">
    <property type="entry name" value="CYCLOINULO-OLIGOSACCHARIDE FRUCTANOTRANSFERASE-RELATED"/>
    <property type="match status" value="1"/>
</dbReference>
<accession>A0A1N6JZ37</accession>
<dbReference type="Pfam" id="PF09990">
    <property type="entry name" value="DUF2231"/>
    <property type="match status" value="1"/>
</dbReference>
<dbReference type="InterPro" id="IPR036909">
    <property type="entry name" value="Cyt_c-like_dom_sf"/>
</dbReference>
<dbReference type="InterPro" id="IPR009056">
    <property type="entry name" value="Cyt_c-like_dom"/>
</dbReference>
<reference evidence="7 8" key="1">
    <citation type="submission" date="2016-11" db="EMBL/GenBank/DDBJ databases">
        <authorList>
            <person name="Jaros S."/>
            <person name="Januszkiewicz K."/>
            <person name="Wedrychowicz H."/>
        </authorList>
    </citation>
    <scope>NUCLEOTIDE SEQUENCE [LARGE SCALE GENOMIC DNA]</scope>
    <source>
        <strain evidence="7 8">DSM 24787</strain>
    </source>
</reference>
<dbReference type="STRING" id="536979.SAMN04488055_4745"/>
<proteinExistence type="predicted"/>
<keyword evidence="1 4" id="KW-0349">Heme</keyword>
<dbReference type="InterPro" id="IPR011429">
    <property type="entry name" value="Cyt_c_Planctomycete-type"/>
</dbReference>
<dbReference type="Gene3D" id="3.80.10.10">
    <property type="entry name" value="Ribonuclease Inhibitor"/>
    <property type="match status" value="1"/>
</dbReference>
<dbReference type="Proteomes" id="UP000185003">
    <property type="component" value="Unassembled WGS sequence"/>
</dbReference>